<reference evidence="5 6" key="1">
    <citation type="submission" date="2019-05" db="EMBL/GenBank/DDBJ databases">
        <title>Complete genome sequence of Izhakiella calystegiae KSNA2, an endophyte isolated from beach morning glory (Calystegia soldanella).</title>
        <authorList>
            <person name="Jiang L."/>
            <person name="Jeong J.C."/>
            <person name="Kim C.Y."/>
            <person name="Kim D.H."/>
            <person name="Kim S.W."/>
            <person name="Lee j."/>
        </authorList>
    </citation>
    <scope>NUCLEOTIDE SEQUENCE [LARGE SCALE GENOMIC DNA]</scope>
    <source>
        <strain evidence="5 6">KSNA2</strain>
    </source>
</reference>
<keyword evidence="3" id="KW-0560">Oxidoreductase</keyword>
<evidence type="ECO:0000256" key="2">
    <source>
        <dbReference type="ARBA" id="ARBA00022833"/>
    </source>
</evidence>
<dbReference type="Pfam" id="PF00107">
    <property type="entry name" value="ADH_zinc_N"/>
    <property type="match status" value="1"/>
</dbReference>
<dbReference type="Gene3D" id="3.90.180.10">
    <property type="entry name" value="Medium-chain alcohol dehydrogenases, catalytic domain"/>
    <property type="match status" value="1"/>
</dbReference>
<feature type="domain" description="Enoyl reductase (ER)" evidence="4">
    <location>
        <begin position="10"/>
        <end position="331"/>
    </location>
</feature>
<dbReference type="GO" id="GO:0046872">
    <property type="term" value="F:metal ion binding"/>
    <property type="evidence" value="ECO:0007669"/>
    <property type="project" value="UniProtKB-KW"/>
</dbReference>
<dbReference type="EMBL" id="CP040428">
    <property type="protein sequence ID" value="QCT20482.1"/>
    <property type="molecule type" value="Genomic_DNA"/>
</dbReference>
<dbReference type="KEGG" id="izh:FEM41_12890"/>
<dbReference type="SUPFAM" id="SSF50129">
    <property type="entry name" value="GroES-like"/>
    <property type="match status" value="1"/>
</dbReference>
<dbReference type="GO" id="GO:0016491">
    <property type="term" value="F:oxidoreductase activity"/>
    <property type="evidence" value="ECO:0007669"/>
    <property type="project" value="UniProtKB-KW"/>
</dbReference>
<organism evidence="5 6">
    <name type="scientific">Jejubacter calystegiae</name>
    <dbReference type="NCBI Taxonomy" id="2579935"/>
    <lineage>
        <taxon>Bacteria</taxon>
        <taxon>Pseudomonadati</taxon>
        <taxon>Pseudomonadota</taxon>
        <taxon>Gammaproteobacteria</taxon>
        <taxon>Enterobacterales</taxon>
        <taxon>Enterobacteriaceae</taxon>
        <taxon>Jejubacter</taxon>
    </lineage>
</organism>
<dbReference type="Pfam" id="PF08240">
    <property type="entry name" value="ADH_N"/>
    <property type="match status" value="1"/>
</dbReference>
<keyword evidence="2" id="KW-0862">Zinc</keyword>
<dbReference type="Gene3D" id="3.40.50.720">
    <property type="entry name" value="NAD(P)-binding Rossmann-like Domain"/>
    <property type="match status" value="1"/>
</dbReference>
<accession>A0A4P8YPC3</accession>
<dbReference type="PANTHER" id="PTHR43401:SF2">
    <property type="entry name" value="L-THREONINE 3-DEHYDROGENASE"/>
    <property type="match status" value="1"/>
</dbReference>
<keyword evidence="1" id="KW-0479">Metal-binding</keyword>
<evidence type="ECO:0000256" key="1">
    <source>
        <dbReference type="ARBA" id="ARBA00022723"/>
    </source>
</evidence>
<evidence type="ECO:0000313" key="6">
    <source>
        <dbReference type="Proteomes" id="UP000302163"/>
    </source>
</evidence>
<gene>
    <name evidence="5" type="ORF">FEM41_12890</name>
</gene>
<evidence type="ECO:0000313" key="5">
    <source>
        <dbReference type="EMBL" id="QCT20482.1"/>
    </source>
</evidence>
<dbReference type="SUPFAM" id="SSF51735">
    <property type="entry name" value="NAD(P)-binding Rossmann-fold domains"/>
    <property type="match status" value="1"/>
</dbReference>
<evidence type="ECO:0000256" key="3">
    <source>
        <dbReference type="ARBA" id="ARBA00023002"/>
    </source>
</evidence>
<dbReference type="InterPro" id="IPR036291">
    <property type="entry name" value="NAD(P)-bd_dom_sf"/>
</dbReference>
<evidence type="ECO:0000259" key="4">
    <source>
        <dbReference type="SMART" id="SM00829"/>
    </source>
</evidence>
<name>A0A4P8YPC3_9ENTR</name>
<dbReference type="PANTHER" id="PTHR43401">
    <property type="entry name" value="L-THREONINE 3-DEHYDROGENASE"/>
    <property type="match status" value="1"/>
</dbReference>
<dbReference type="InterPro" id="IPR013149">
    <property type="entry name" value="ADH-like_C"/>
</dbReference>
<dbReference type="RefSeq" id="WP_138096357.1">
    <property type="nucleotide sequence ID" value="NZ_CP040428.1"/>
</dbReference>
<dbReference type="Proteomes" id="UP000302163">
    <property type="component" value="Chromosome"/>
</dbReference>
<sequence>MHSVTRVFLPDVNRVMTEEKEQPDEPLQPDEVRIVTRFLGICGSDLHVLKGHHPVGKPPIVPGHEIAAVVSETGADVTHLRPGDNVVVDPIMPCLDCPACRSGRFNLCFPPRVAGFRIPGFARSSMVVPARNLHKAPPELPMKVLAFAEPVACAHHCVTRLPESQRDRVLVIGAGTIGLSIIQALRIVGAREIAVVEPDERKRALALKLGAQRVVAPGKLAEDESFSGVIDVVAAPATIMEACLKVEPGGTVVCMGVPRGNCEIPLAHMQRFERSLVSSGMYVPEDFEAAISWLSQGLFDTRDLITDIFPVSQAPQAFERAQTPTSIKVLIEFGR</sequence>
<dbReference type="InterPro" id="IPR011032">
    <property type="entry name" value="GroES-like_sf"/>
</dbReference>
<dbReference type="InterPro" id="IPR050129">
    <property type="entry name" value="Zn_alcohol_dh"/>
</dbReference>
<dbReference type="InterPro" id="IPR013154">
    <property type="entry name" value="ADH-like_N"/>
</dbReference>
<proteinExistence type="predicted"/>
<dbReference type="OrthoDB" id="9773078at2"/>
<dbReference type="SMART" id="SM00829">
    <property type="entry name" value="PKS_ER"/>
    <property type="match status" value="1"/>
</dbReference>
<keyword evidence="6" id="KW-1185">Reference proteome</keyword>
<dbReference type="AlphaFoldDB" id="A0A4P8YPC3"/>
<protein>
    <submittedName>
        <fullName evidence="5">Zinc-binding dehydrogenase</fullName>
    </submittedName>
</protein>
<dbReference type="InterPro" id="IPR020843">
    <property type="entry name" value="ER"/>
</dbReference>